<feature type="region of interest" description="Disordered" evidence="1">
    <location>
        <begin position="1"/>
        <end position="20"/>
    </location>
</feature>
<dbReference type="Proteomes" id="UP000239936">
    <property type="component" value="Unassembled WGS sequence"/>
</dbReference>
<evidence type="ECO:0000313" key="3">
    <source>
        <dbReference type="Proteomes" id="UP000239936"/>
    </source>
</evidence>
<dbReference type="AlphaFoldDB" id="A0A2S7XNE8"/>
<comment type="caution">
    <text evidence="2">The sequence shown here is derived from an EMBL/GenBank/DDBJ whole genome shotgun (WGS) entry which is preliminary data.</text>
</comment>
<organism evidence="2 3">
    <name type="scientific">Chromatium okenii</name>
    <dbReference type="NCBI Taxonomy" id="61644"/>
    <lineage>
        <taxon>Bacteria</taxon>
        <taxon>Pseudomonadati</taxon>
        <taxon>Pseudomonadota</taxon>
        <taxon>Gammaproteobacteria</taxon>
        <taxon>Chromatiales</taxon>
        <taxon>Chromatiaceae</taxon>
        <taxon>Chromatium</taxon>
    </lineage>
</organism>
<evidence type="ECO:0000256" key="1">
    <source>
        <dbReference type="SAM" id="MobiDB-lite"/>
    </source>
</evidence>
<feature type="compositionally biased region" description="Basic and acidic residues" evidence="1">
    <location>
        <begin position="7"/>
        <end position="16"/>
    </location>
</feature>
<keyword evidence="3" id="KW-1185">Reference proteome</keyword>
<dbReference type="RefSeq" id="WP_146108863.1">
    <property type="nucleotide sequence ID" value="NZ_PPGH01000038.1"/>
</dbReference>
<proteinExistence type="predicted"/>
<protein>
    <submittedName>
        <fullName evidence="2">Uncharacterized protein</fullName>
    </submittedName>
</protein>
<gene>
    <name evidence="2" type="ORF">CXB77_17435</name>
</gene>
<sequence>MISPIPTRRESPRRAPDWIGNRTASSGRLFITDDRSLRRRELVQHFAPASVDLSATDGTPIERKSFDLKGQVQDKFKLSVVGTAAVATSLYWNHAQQETWIETFPLAGTNTAPLAQLELTAARGEQLHARAMTATACMS</sequence>
<evidence type="ECO:0000313" key="2">
    <source>
        <dbReference type="EMBL" id="PQJ94911.1"/>
    </source>
</evidence>
<accession>A0A2S7XNE8</accession>
<name>A0A2S7XNE8_9GAMM</name>
<dbReference type="EMBL" id="PPGH01000038">
    <property type="protein sequence ID" value="PQJ94911.1"/>
    <property type="molecule type" value="Genomic_DNA"/>
</dbReference>
<reference evidence="2 3" key="1">
    <citation type="submission" date="2018-01" db="EMBL/GenBank/DDBJ databases">
        <title>The complete genome sequence of Chromatium okenii LaCa, a purple sulfur bacterium with a turbulent life.</title>
        <authorList>
            <person name="Luedin S.M."/>
            <person name="Liechti N."/>
            <person name="Storelli N."/>
            <person name="Danza F."/>
            <person name="Wittwer M."/>
            <person name="Pothier J.F."/>
            <person name="Tonolla M.A."/>
        </authorList>
    </citation>
    <scope>NUCLEOTIDE SEQUENCE [LARGE SCALE GENOMIC DNA]</scope>
    <source>
        <strain evidence="2 3">LaCa</strain>
    </source>
</reference>